<feature type="transmembrane region" description="Helical" evidence="1">
    <location>
        <begin position="32"/>
        <end position="53"/>
    </location>
</feature>
<dbReference type="EMBL" id="JACHTE010000002">
    <property type="protein sequence ID" value="MBB1087517.1"/>
    <property type="molecule type" value="Genomic_DNA"/>
</dbReference>
<dbReference type="RefSeq" id="WP_182668305.1">
    <property type="nucleotide sequence ID" value="NZ_JACHTE010000002.1"/>
</dbReference>
<feature type="transmembrane region" description="Helical" evidence="1">
    <location>
        <begin position="107"/>
        <end position="127"/>
    </location>
</feature>
<keyword evidence="1" id="KW-0812">Transmembrane</keyword>
<gene>
    <name evidence="2" type="ORF">H4F99_03330</name>
</gene>
<feature type="transmembrane region" description="Helical" evidence="1">
    <location>
        <begin position="84"/>
        <end position="101"/>
    </location>
</feature>
<keyword evidence="1" id="KW-0472">Membrane</keyword>
<keyword evidence="3" id="KW-1185">Reference proteome</keyword>
<comment type="caution">
    <text evidence="2">The sequence shown here is derived from an EMBL/GenBank/DDBJ whole genome shotgun (WGS) entry which is preliminary data.</text>
</comment>
<sequence>MSTENPYIAPTAEVGTAPAPVPAEVLKKIKHAWIAGAVSGSITLALVLASMAGIEALGFTAWELLDVALIAGLVFGIHRKSRTCAVAMLVYFILSKILIMIEGGRPTGLLISFIFIYFYWGGITGTFQYHRLQKRGA</sequence>
<keyword evidence="1" id="KW-1133">Transmembrane helix</keyword>
<organism evidence="2 3">
    <name type="scientific">Marilutibacter penaei</name>
    <dbReference type="NCBI Taxonomy" id="2759900"/>
    <lineage>
        <taxon>Bacteria</taxon>
        <taxon>Pseudomonadati</taxon>
        <taxon>Pseudomonadota</taxon>
        <taxon>Gammaproteobacteria</taxon>
        <taxon>Lysobacterales</taxon>
        <taxon>Lysobacteraceae</taxon>
        <taxon>Marilutibacter</taxon>
    </lineage>
</organism>
<evidence type="ECO:0000256" key="1">
    <source>
        <dbReference type="SAM" id="Phobius"/>
    </source>
</evidence>
<dbReference type="AlphaFoldDB" id="A0A7W3U238"/>
<accession>A0A7W3U238</accession>
<evidence type="ECO:0000313" key="2">
    <source>
        <dbReference type="EMBL" id="MBB1087517.1"/>
    </source>
</evidence>
<evidence type="ECO:0000313" key="3">
    <source>
        <dbReference type="Proteomes" id="UP000552587"/>
    </source>
</evidence>
<dbReference type="Proteomes" id="UP000552587">
    <property type="component" value="Unassembled WGS sequence"/>
</dbReference>
<proteinExistence type="predicted"/>
<name>A0A7W3U238_9GAMM</name>
<feature type="transmembrane region" description="Helical" evidence="1">
    <location>
        <begin position="59"/>
        <end position="77"/>
    </location>
</feature>
<protein>
    <submittedName>
        <fullName evidence="2">Uncharacterized protein</fullName>
    </submittedName>
</protein>
<reference evidence="2 3" key="1">
    <citation type="submission" date="2020-07" db="EMBL/GenBank/DDBJ databases">
        <authorList>
            <person name="Xu S."/>
            <person name="Li A."/>
        </authorList>
    </citation>
    <scope>NUCLEOTIDE SEQUENCE [LARGE SCALE GENOMIC DNA]</scope>
    <source>
        <strain evidence="2 3">SG-8</strain>
    </source>
</reference>